<proteinExistence type="predicted"/>
<keyword evidence="3" id="KW-1185">Reference proteome</keyword>
<feature type="region of interest" description="Disordered" evidence="1">
    <location>
        <begin position="1"/>
        <end position="28"/>
    </location>
</feature>
<name>A0A8X6S3D8_TRICX</name>
<evidence type="ECO:0000313" key="2">
    <source>
        <dbReference type="EMBL" id="GFY06089.1"/>
    </source>
</evidence>
<evidence type="ECO:0000256" key="1">
    <source>
        <dbReference type="SAM" id="MobiDB-lite"/>
    </source>
</evidence>
<protein>
    <submittedName>
        <fullName evidence="2">Uncharacterized protein</fullName>
    </submittedName>
</protein>
<accession>A0A8X6S3D8</accession>
<dbReference type="AlphaFoldDB" id="A0A8X6S3D8"/>
<sequence>MVIQRKLDGILDADRERDANQPNPNRAQKVTYPVNEQVKEEIACDVLNRSLDLPLQQVGVHYTAER</sequence>
<dbReference type="Proteomes" id="UP000887159">
    <property type="component" value="Unassembled WGS sequence"/>
</dbReference>
<feature type="compositionally biased region" description="Basic and acidic residues" evidence="1">
    <location>
        <begin position="1"/>
        <end position="19"/>
    </location>
</feature>
<reference evidence="2" key="1">
    <citation type="submission" date="2020-08" db="EMBL/GenBank/DDBJ databases">
        <title>Multicomponent nature underlies the extraordinary mechanical properties of spider dragline silk.</title>
        <authorList>
            <person name="Kono N."/>
            <person name="Nakamura H."/>
            <person name="Mori M."/>
            <person name="Yoshida Y."/>
            <person name="Ohtoshi R."/>
            <person name="Malay A.D."/>
            <person name="Moran D.A.P."/>
            <person name="Tomita M."/>
            <person name="Numata K."/>
            <person name="Arakawa K."/>
        </authorList>
    </citation>
    <scope>NUCLEOTIDE SEQUENCE</scope>
</reference>
<gene>
    <name evidence="2" type="ORF">TNCV_3107681</name>
</gene>
<organism evidence="2 3">
    <name type="scientific">Trichonephila clavipes</name>
    <name type="common">Golden silk orbweaver</name>
    <name type="synonym">Nephila clavipes</name>
    <dbReference type="NCBI Taxonomy" id="2585209"/>
    <lineage>
        <taxon>Eukaryota</taxon>
        <taxon>Metazoa</taxon>
        <taxon>Ecdysozoa</taxon>
        <taxon>Arthropoda</taxon>
        <taxon>Chelicerata</taxon>
        <taxon>Arachnida</taxon>
        <taxon>Araneae</taxon>
        <taxon>Araneomorphae</taxon>
        <taxon>Entelegynae</taxon>
        <taxon>Araneoidea</taxon>
        <taxon>Nephilidae</taxon>
        <taxon>Trichonephila</taxon>
    </lineage>
</organism>
<evidence type="ECO:0000313" key="3">
    <source>
        <dbReference type="Proteomes" id="UP000887159"/>
    </source>
</evidence>
<dbReference type="EMBL" id="BMAU01021257">
    <property type="protein sequence ID" value="GFY06089.1"/>
    <property type="molecule type" value="Genomic_DNA"/>
</dbReference>
<comment type="caution">
    <text evidence="2">The sequence shown here is derived from an EMBL/GenBank/DDBJ whole genome shotgun (WGS) entry which is preliminary data.</text>
</comment>